<accession>A0A853B4V0</accession>
<reference evidence="2 3" key="1">
    <citation type="submission" date="2020-07" db="EMBL/GenBank/DDBJ databases">
        <title>Sequencing the genomes of 1000 actinobacteria strains.</title>
        <authorList>
            <person name="Klenk H.-P."/>
        </authorList>
    </citation>
    <scope>NUCLEOTIDE SEQUENCE [LARGE SCALE GENOMIC DNA]</scope>
    <source>
        <strain evidence="2 3">DSM 104006</strain>
    </source>
</reference>
<feature type="transmembrane region" description="Helical" evidence="1">
    <location>
        <begin position="12"/>
        <end position="31"/>
    </location>
</feature>
<keyword evidence="1" id="KW-0812">Transmembrane</keyword>
<dbReference type="AlphaFoldDB" id="A0A853B4V0"/>
<protein>
    <submittedName>
        <fullName evidence="2">Peptidoglycan/LPS O-acetylase OafA/YrhL</fullName>
    </submittedName>
</protein>
<evidence type="ECO:0000313" key="3">
    <source>
        <dbReference type="Proteomes" id="UP000549616"/>
    </source>
</evidence>
<organism evidence="2 3">
    <name type="scientific">Amycolatopsis endophytica</name>
    <dbReference type="NCBI Taxonomy" id="860233"/>
    <lineage>
        <taxon>Bacteria</taxon>
        <taxon>Bacillati</taxon>
        <taxon>Actinomycetota</taxon>
        <taxon>Actinomycetes</taxon>
        <taxon>Pseudonocardiales</taxon>
        <taxon>Pseudonocardiaceae</taxon>
        <taxon>Amycolatopsis</taxon>
    </lineage>
</organism>
<feature type="transmembrane region" description="Helical" evidence="1">
    <location>
        <begin position="103"/>
        <end position="123"/>
    </location>
</feature>
<evidence type="ECO:0000256" key="1">
    <source>
        <dbReference type="SAM" id="Phobius"/>
    </source>
</evidence>
<dbReference type="RefSeq" id="WP_179774121.1">
    <property type="nucleotide sequence ID" value="NZ_JACCFK010000001.1"/>
</dbReference>
<proteinExistence type="predicted"/>
<keyword evidence="1" id="KW-0472">Membrane</keyword>
<keyword evidence="3" id="KW-1185">Reference proteome</keyword>
<dbReference type="Proteomes" id="UP000549616">
    <property type="component" value="Unassembled WGS sequence"/>
</dbReference>
<evidence type="ECO:0000313" key="2">
    <source>
        <dbReference type="EMBL" id="NYI90059.1"/>
    </source>
</evidence>
<feature type="transmembrane region" description="Helical" evidence="1">
    <location>
        <begin position="68"/>
        <end position="91"/>
    </location>
</feature>
<keyword evidence="1" id="KW-1133">Transmembrane helix</keyword>
<gene>
    <name evidence="2" type="ORF">HNR02_003382</name>
</gene>
<name>A0A853B4V0_9PSEU</name>
<sequence>MPFLSPGTPDRAARPALFLFGALFVPVGITLAVDGHAFGFGFLGVGLFLLGAWWLLQPGQPSARAKRLQRWAAVLSLVSAALVLTAGALFLGVGAHRPSFAELAPGIGVTVLAAAALAARVLVGGERRRAARK</sequence>
<feature type="transmembrane region" description="Helical" evidence="1">
    <location>
        <begin position="37"/>
        <end position="56"/>
    </location>
</feature>
<dbReference type="EMBL" id="JACCFK010000001">
    <property type="protein sequence ID" value="NYI90059.1"/>
    <property type="molecule type" value="Genomic_DNA"/>
</dbReference>
<comment type="caution">
    <text evidence="2">The sequence shown here is derived from an EMBL/GenBank/DDBJ whole genome shotgun (WGS) entry which is preliminary data.</text>
</comment>